<comment type="subcellular location">
    <subcellularLocation>
        <location evidence="13">Cytoplasm</location>
    </subcellularLocation>
</comment>
<evidence type="ECO:0000256" key="9">
    <source>
        <dbReference type="ARBA" id="ARBA00023125"/>
    </source>
</evidence>
<dbReference type="Pfam" id="PF02075">
    <property type="entry name" value="RuvC"/>
    <property type="match status" value="1"/>
</dbReference>
<dbReference type="GO" id="GO:0006281">
    <property type="term" value="P:DNA repair"/>
    <property type="evidence" value="ECO:0007669"/>
    <property type="project" value="UniProtKB-UniRule"/>
</dbReference>
<protein>
    <recommendedName>
        <fullName evidence="13 14">Crossover junction endodeoxyribonuclease RuvC</fullName>
        <ecNumber evidence="13 14">3.1.21.10</ecNumber>
    </recommendedName>
    <alternativeName>
        <fullName evidence="13">Holliday junction nuclease RuvC</fullName>
    </alternativeName>
    <alternativeName>
        <fullName evidence="13">Holliday junction resolvase RuvC</fullName>
    </alternativeName>
</protein>
<dbReference type="GO" id="GO:0048476">
    <property type="term" value="C:Holliday junction resolvase complex"/>
    <property type="evidence" value="ECO:0007669"/>
    <property type="project" value="UniProtKB-UniRule"/>
</dbReference>
<comment type="function">
    <text evidence="13">The RuvA-RuvB-RuvC complex processes Holliday junction (HJ) DNA during genetic recombination and DNA repair. Endonuclease that resolves HJ intermediates. Cleaves cruciform DNA by making single-stranded nicks across the HJ at symmetrical positions within the homologous arms, yielding a 5'-phosphate and a 3'-hydroxyl group; requires a central core of homology in the junction. The consensus cleavage sequence is 5'-(A/T)TT(C/G)-3'. Cleavage occurs on the 3'-side of the TT dinucleotide at the point of strand exchange. HJ branch migration catalyzed by RuvA-RuvB allows RuvC to scan DNA until it finds its consensus sequence, where it cleaves and resolves the cruciform DNA.</text>
</comment>
<feature type="binding site" evidence="13">
    <location>
        <position position="74"/>
    </location>
    <ligand>
        <name>Mg(2+)</name>
        <dbReference type="ChEBI" id="CHEBI:18420"/>
        <label>2</label>
    </ligand>
</feature>
<name>A0A1I1ZKM8_9BACT</name>
<dbReference type="GO" id="GO:0008821">
    <property type="term" value="F:crossover junction DNA endonuclease activity"/>
    <property type="evidence" value="ECO:0007669"/>
    <property type="project" value="UniProtKB-UniRule"/>
</dbReference>
<dbReference type="eggNOG" id="COG0817">
    <property type="taxonomic scope" value="Bacteria"/>
</dbReference>
<dbReference type="GO" id="GO:0003677">
    <property type="term" value="F:DNA binding"/>
    <property type="evidence" value="ECO:0007669"/>
    <property type="project" value="UniProtKB-KW"/>
</dbReference>
<keyword evidence="3 13" id="KW-0540">Nuclease</keyword>
<comment type="subunit">
    <text evidence="13">Homodimer which binds Holliday junction (HJ) DNA. The HJ becomes 2-fold symmetrical on binding to RuvC with unstacked arms; it has a different conformation from HJ DNA in complex with RuvA. In the full resolvosome a probable DNA-RuvA(4)-RuvB(12)-RuvC(2) complex forms which resolves the HJ.</text>
</comment>
<sequence length="187" mass="20731">MTKAVAERIILGIDPGTSVMGYGLIEINGKKPKLITLGVLKLSKYSDHYLKLRKIFERVVGLIDAYHPDELAIEAPFYGKNVQSMLKLGRAQGVAMAAALSRSLPVFEYAPLRIKQAITGRGNASKEQVALFLKQYLQINELPNYLDATDGLAAAVCHFFQMQNLPKQTGGPKSWKEFIRNNPGRVK</sequence>
<reference evidence="15 16" key="1">
    <citation type="submission" date="2016-10" db="EMBL/GenBank/DDBJ databases">
        <authorList>
            <person name="de Groot N.N."/>
        </authorList>
    </citation>
    <scope>NUCLEOTIDE SEQUENCE [LARGE SCALE GENOMIC DNA]</scope>
    <source>
        <strain evidence="15 16">DSM 19012</strain>
    </source>
</reference>
<evidence type="ECO:0000256" key="8">
    <source>
        <dbReference type="ARBA" id="ARBA00022842"/>
    </source>
</evidence>
<dbReference type="InterPro" id="IPR012337">
    <property type="entry name" value="RNaseH-like_sf"/>
</dbReference>
<dbReference type="FunFam" id="3.30.420.10:FF:000002">
    <property type="entry name" value="Crossover junction endodeoxyribonuclease RuvC"/>
    <property type="match status" value="1"/>
</dbReference>
<dbReference type="CDD" id="cd16962">
    <property type="entry name" value="RuvC"/>
    <property type="match status" value="1"/>
</dbReference>
<comment type="catalytic activity">
    <reaction evidence="12 13">
        <text>Endonucleolytic cleavage at a junction such as a reciprocal single-stranded crossover between two homologous DNA duplexes (Holliday junction).</text>
        <dbReference type="EC" id="3.1.21.10"/>
    </reaction>
</comment>
<dbReference type="InterPro" id="IPR020563">
    <property type="entry name" value="X-over_junc_endoDNase_Mg_BS"/>
</dbReference>
<dbReference type="PANTHER" id="PTHR30194:SF3">
    <property type="entry name" value="CROSSOVER JUNCTION ENDODEOXYRIBONUCLEASE RUVC"/>
    <property type="match status" value="1"/>
</dbReference>
<comment type="cofactor">
    <cofactor evidence="13">
        <name>Mg(2+)</name>
        <dbReference type="ChEBI" id="CHEBI:18420"/>
    </cofactor>
    <text evidence="13">Binds 2 Mg(2+) ion per subunit.</text>
</comment>
<dbReference type="NCBIfam" id="TIGR00228">
    <property type="entry name" value="ruvC"/>
    <property type="match status" value="1"/>
</dbReference>
<proteinExistence type="inferred from homology"/>
<dbReference type="AlphaFoldDB" id="A0A1I1ZKM8"/>
<dbReference type="STRING" id="385682.SAMN05444380_109136"/>
<dbReference type="HAMAP" id="MF_00034">
    <property type="entry name" value="RuvC"/>
    <property type="match status" value="1"/>
</dbReference>
<keyword evidence="6 13" id="KW-0227">DNA damage</keyword>
<evidence type="ECO:0000256" key="1">
    <source>
        <dbReference type="ARBA" id="ARBA00009518"/>
    </source>
</evidence>
<evidence type="ECO:0000256" key="7">
    <source>
        <dbReference type="ARBA" id="ARBA00022801"/>
    </source>
</evidence>
<feature type="binding site" evidence="13">
    <location>
        <position position="147"/>
    </location>
    <ligand>
        <name>Mg(2+)</name>
        <dbReference type="ChEBI" id="CHEBI:18420"/>
        <label>1</label>
    </ligand>
</feature>
<keyword evidence="8 13" id="KW-0460">Magnesium</keyword>
<evidence type="ECO:0000256" key="12">
    <source>
        <dbReference type="ARBA" id="ARBA00029354"/>
    </source>
</evidence>
<dbReference type="FunCoup" id="A0A1I1ZKM8">
    <property type="interactions" value="188"/>
</dbReference>
<keyword evidence="2 13" id="KW-0963">Cytoplasm</keyword>
<evidence type="ECO:0000256" key="4">
    <source>
        <dbReference type="ARBA" id="ARBA00022723"/>
    </source>
</evidence>
<dbReference type="PRINTS" id="PR00696">
    <property type="entry name" value="RSOLVASERUVC"/>
</dbReference>
<dbReference type="Gene3D" id="3.30.420.10">
    <property type="entry name" value="Ribonuclease H-like superfamily/Ribonuclease H"/>
    <property type="match status" value="1"/>
</dbReference>
<dbReference type="GO" id="GO:0005737">
    <property type="term" value="C:cytoplasm"/>
    <property type="evidence" value="ECO:0007669"/>
    <property type="project" value="UniProtKB-SubCell"/>
</dbReference>
<dbReference type="Proteomes" id="UP000181976">
    <property type="component" value="Unassembled WGS sequence"/>
</dbReference>
<evidence type="ECO:0000256" key="6">
    <source>
        <dbReference type="ARBA" id="ARBA00022763"/>
    </source>
</evidence>
<keyword evidence="5 13" id="KW-0255">Endonuclease</keyword>
<evidence type="ECO:0000256" key="10">
    <source>
        <dbReference type="ARBA" id="ARBA00023172"/>
    </source>
</evidence>
<organism evidence="15 16">
    <name type="scientific">Thermophagus xiamenensis</name>
    <dbReference type="NCBI Taxonomy" id="385682"/>
    <lineage>
        <taxon>Bacteria</taxon>
        <taxon>Pseudomonadati</taxon>
        <taxon>Bacteroidota</taxon>
        <taxon>Bacteroidia</taxon>
        <taxon>Marinilabiliales</taxon>
        <taxon>Marinilabiliaceae</taxon>
        <taxon>Thermophagus</taxon>
    </lineage>
</organism>
<keyword evidence="4 13" id="KW-0479">Metal-binding</keyword>
<feature type="active site" evidence="13">
    <location>
        <position position="14"/>
    </location>
</feature>
<dbReference type="GO" id="GO:0006310">
    <property type="term" value="P:DNA recombination"/>
    <property type="evidence" value="ECO:0007669"/>
    <property type="project" value="UniProtKB-UniRule"/>
</dbReference>
<keyword evidence="10 13" id="KW-0233">DNA recombination</keyword>
<evidence type="ECO:0000256" key="5">
    <source>
        <dbReference type="ARBA" id="ARBA00022759"/>
    </source>
</evidence>
<accession>A0A1I1ZKM8</accession>
<dbReference type="PROSITE" id="PS01321">
    <property type="entry name" value="RUVC"/>
    <property type="match status" value="1"/>
</dbReference>
<comment type="similarity">
    <text evidence="1 13">Belongs to the RuvC family.</text>
</comment>
<evidence type="ECO:0000256" key="2">
    <source>
        <dbReference type="ARBA" id="ARBA00022490"/>
    </source>
</evidence>
<evidence type="ECO:0000256" key="3">
    <source>
        <dbReference type="ARBA" id="ARBA00022722"/>
    </source>
</evidence>
<evidence type="ECO:0000256" key="14">
    <source>
        <dbReference type="NCBIfam" id="TIGR00228"/>
    </source>
</evidence>
<dbReference type="OrthoDB" id="9805499at2"/>
<dbReference type="PANTHER" id="PTHR30194">
    <property type="entry name" value="CROSSOVER JUNCTION ENDODEOXYRIBONUCLEASE RUVC"/>
    <property type="match status" value="1"/>
</dbReference>
<feature type="binding site" evidence="13">
    <location>
        <position position="14"/>
    </location>
    <ligand>
        <name>Mg(2+)</name>
        <dbReference type="ChEBI" id="CHEBI:18420"/>
        <label>1</label>
    </ligand>
</feature>
<evidence type="ECO:0000256" key="13">
    <source>
        <dbReference type="HAMAP-Rule" id="MF_00034"/>
    </source>
</evidence>
<dbReference type="EMBL" id="FONA01000009">
    <property type="protein sequence ID" value="SFE32384.1"/>
    <property type="molecule type" value="Genomic_DNA"/>
</dbReference>
<evidence type="ECO:0000313" key="15">
    <source>
        <dbReference type="EMBL" id="SFE32384.1"/>
    </source>
</evidence>
<feature type="active site" evidence="13">
    <location>
        <position position="74"/>
    </location>
</feature>
<keyword evidence="7 13" id="KW-0378">Hydrolase</keyword>
<evidence type="ECO:0000313" key="16">
    <source>
        <dbReference type="Proteomes" id="UP000181976"/>
    </source>
</evidence>
<dbReference type="InterPro" id="IPR036397">
    <property type="entry name" value="RNaseH_sf"/>
</dbReference>
<dbReference type="GO" id="GO:0000287">
    <property type="term" value="F:magnesium ion binding"/>
    <property type="evidence" value="ECO:0007669"/>
    <property type="project" value="UniProtKB-UniRule"/>
</dbReference>
<dbReference type="InParanoid" id="A0A1I1ZKM8"/>
<dbReference type="EC" id="3.1.21.10" evidence="13 14"/>
<dbReference type="RefSeq" id="WP_010526281.1">
    <property type="nucleotide sequence ID" value="NZ_AFSL01000008.1"/>
</dbReference>
<keyword evidence="16" id="KW-1185">Reference proteome</keyword>
<feature type="active site" evidence="13">
    <location>
        <position position="147"/>
    </location>
</feature>
<dbReference type="SUPFAM" id="SSF53098">
    <property type="entry name" value="Ribonuclease H-like"/>
    <property type="match status" value="1"/>
</dbReference>
<keyword evidence="9 13" id="KW-0238">DNA-binding</keyword>
<dbReference type="InterPro" id="IPR002176">
    <property type="entry name" value="X-over_junc_endoDNase_RuvC"/>
</dbReference>
<keyword evidence="11 13" id="KW-0234">DNA repair</keyword>
<gene>
    <name evidence="13" type="primary">ruvC</name>
    <name evidence="15" type="ORF">SAMN05444380_109136</name>
</gene>
<evidence type="ECO:0000256" key="11">
    <source>
        <dbReference type="ARBA" id="ARBA00023204"/>
    </source>
</evidence>